<dbReference type="Proteomes" id="UP000251120">
    <property type="component" value="Chromosome"/>
</dbReference>
<keyword evidence="3" id="KW-0238">DNA-binding</keyword>
<reference evidence="7 9" key="2">
    <citation type="submission" date="2019-08" db="EMBL/GenBank/DDBJ databases">
        <title>Complete genome sequences of Francisella adeliensis (FSC1325 and FSC1326).</title>
        <authorList>
            <person name="Ohrman C."/>
            <person name="Uneklint I."/>
            <person name="Vallesi A."/>
            <person name="Karlsson L."/>
            <person name="Sjodin A."/>
        </authorList>
    </citation>
    <scope>NUCLEOTIDE SEQUENCE [LARGE SCALE GENOMIC DNA]</scope>
    <source>
        <strain evidence="7 9">FSC1325</strain>
    </source>
</reference>
<dbReference type="PANTHER" id="PTHR30537:SF5">
    <property type="entry name" value="HTH-TYPE TRANSCRIPTIONAL ACTIVATOR TTDR-RELATED"/>
    <property type="match status" value="1"/>
</dbReference>
<dbReference type="InterPro" id="IPR036388">
    <property type="entry name" value="WH-like_DNA-bd_sf"/>
</dbReference>
<dbReference type="RefSeq" id="WP_112869893.1">
    <property type="nucleotide sequence ID" value="NZ_CP021781.1"/>
</dbReference>
<dbReference type="InterPro" id="IPR036390">
    <property type="entry name" value="WH_DNA-bd_sf"/>
</dbReference>
<gene>
    <name evidence="6" type="ORF">CDH04_04520</name>
    <name evidence="7" type="ORF">FZC43_04525</name>
</gene>
<dbReference type="EMBL" id="CP043424">
    <property type="protein sequence ID" value="QIW11953.1"/>
    <property type="molecule type" value="Genomic_DNA"/>
</dbReference>
<dbReference type="GO" id="GO:0003700">
    <property type="term" value="F:DNA-binding transcription factor activity"/>
    <property type="evidence" value="ECO:0007669"/>
    <property type="project" value="InterPro"/>
</dbReference>
<dbReference type="Proteomes" id="UP000681131">
    <property type="component" value="Chromosome"/>
</dbReference>
<feature type="domain" description="HTH lysR-type" evidence="5">
    <location>
        <begin position="1"/>
        <end position="59"/>
    </location>
</feature>
<evidence type="ECO:0000256" key="2">
    <source>
        <dbReference type="ARBA" id="ARBA00023015"/>
    </source>
</evidence>
<dbReference type="Gene3D" id="1.10.10.10">
    <property type="entry name" value="Winged helix-like DNA-binding domain superfamily/Winged helix DNA-binding domain"/>
    <property type="match status" value="1"/>
</dbReference>
<dbReference type="InterPro" id="IPR000847">
    <property type="entry name" value="LysR_HTH_N"/>
</dbReference>
<evidence type="ECO:0000256" key="3">
    <source>
        <dbReference type="ARBA" id="ARBA00023125"/>
    </source>
</evidence>
<dbReference type="PANTHER" id="PTHR30537">
    <property type="entry name" value="HTH-TYPE TRANSCRIPTIONAL REGULATOR"/>
    <property type="match status" value="1"/>
</dbReference>
<name>A0A2Z4XY56_9GAMM</name>
<comment type="similarity">
    <text evidence="1">Belongs to the LysR transcriptional regulatory family.</text>
</comment>
<evidence type="ECO:0000313" key="8">
    <source>
        <dbReference type="Proteomes" id="UP000251120"/>
    </source>
</evidence>
<accession>A0A2Z4XY56</accession>
<dbReference type="Pfam" id="PF03466">
    <property type="entry name" value="LysR_substrate"/>
    <property type="match status" value="1"/>
</dbReference>
<keyword evidence="9" id="KW-1185">Reference proteome</keyword>
<keyword evidence="4" id="KW-0804">Transcription</keyword>
<dbReference type="CDD" id="cd08422">
    <property type="entry name" value="PBP2_CrgA_like"/>
    <property type="match status" value="1"/>
</dbReference>
<dbReference type="AlphaFoldDB" id="A0A2Z4XY56"/>
<proteinExistence type="inferred from homology"/>
<dbReference type="SUPFAM" id="SSF53850">
    <property type="entry name" value="Periplasmic binding protein-like II"/>
    <property type="match status" value="1"/>
</dbReference>
<reference evidence="6 8" key="1">
    <citation type="submission" date="2017-06" db="EMBL/GenBank/DDBJ databases">
        <title>Complete genome of Francisella adeliensis.</title>
        <authorList>
            <person name="Vallesi A."/>
            <person name="Sjodin A."/>
        </authorList>
    </citation>
    <scope>NUCLEOTIDE SEQUENCE [LARGE SCALE GENOMIC DNA]</scope>
    <source>
        <strain evidence="6 8">FDC440</strain>
    </source>
</reference>
<evidence type="ECO:0000256" key="1">
    <source>
        <dbReference type="ARBA" id="ARBA00009437"/>
    </source>
</evidence>
<dbReference type="PROSITE" id="PS50931">
    <property type="entry name" value="HTH_LYSR"/>
    <property type="match status" value="1"/>
</dbReference>
<keyword evidence="2" id="KW-0805">Transcription regulation</keyword>
<dbReference type="Pfam" id="PF00126">
    <property type="entry name" value="HTH_1"/>
    <property type="match status" value="1"/>
</dbReference>
<dbReference type="SUPFAM" id="SSF46785">
    <property type="entry name" value="Winged helix' DNA-binding domain"/>
    <property type="match status" value="1"/>
</dbReference>
<evidence type="ECO:0000313" key="7">
    <source>
        <dbReference type="EMBL" id="QIW11953.1"/>
    </source>
</evidence>
<sequence>MKMLDELKLFIAVVNQGSLSAAGREFYLSPASISNKINALEEYYQTKLLIRTTRKIEPTKAGETLYSESIKLLEQLNAVKDNILNDKISAEGSIKITVPFDLGQRLVLPILKRFKEENPNIEYDILFTDDVVSYNQFPFDLAIRFGNLPDSSFISKHLVDNYRILCASPEYLQKNNISNINDINAIKKCQFITLKINSFTIKKWYLIDDERNKIELNINAAYIVNNGYIIRKMCLEGFGVAEKSYWDIKDDLASGRIVQILPKYKVLFDPKDKPDNRISLVYPSRNYQPYRVRMLSDFIKNEFLNL</sequence>
<dbReference type="OrthoDB" id="8885940at2"/>
<dbReference type="EMBL" id="CP021781">
    <property type="protein sequence ID" value="AXA33719.1"/>
    <property type="molecule type" value="Genomic_DNA"/>
</dbReference>
<dbReference type="InterPro" id="IPR058163">
    <property type="entry name" value="LysR-type_TF_proteobact-type"/>
</dbReference>
<evidence type="ECO:0000313" key="9">
    <source>
        <dbReference type="Proteomes" id="UP000681131"/>
    </source>
</evidence>
<dbReference type="FunFam" id="1.10.10.10:FF:000001">
    <property type="entry name" value="LysR family transcriptional regulator"/>
    <property type="match status" value="1"/>
</dbReference>
<evidence type="ECO:0000256" key="4">
    <source>
        <dbReference type="ARBA" id="ARBA00023163"/>
    </source>
</evidence>
<evidence type="ECO:0000313" key="6">
    <source>
        <dbReference type="EMBL" id="AXA33719.1"/>
    </source>
</evidence>
<dbReference type="GO" id="GO:0003677">
    <property type="term" value="F:DNA binding"/>
    <property type="evidence" value="ECO:0007669"/>
    <property type="project" value="UniProtKB-KW"/>
</dbReference>
<organism evidence="6 8">
    <name type="scientific">Francisella adeliensis</name>
    <dbReference type="NCBI Taxonomy" id="2007306"/>
    <lineage>
        <taxon>Bacteria</taxon>
        <taxon>Pseudomonadati</taxon>
        <taxon>Pseudomonadota</taxon>
        <taxon>Gammaproteobacteria</taxon>
        <taxon>Thiotrichales</taxon>
        <taxon>Francisellaceae</taxon>
        <taxon>Francisella</taxon>
    </lineage>
</organism>
<dbReference type="KEGG" id="fad:CDH04_04520"/>
<dbReference type="InterPro" id="IPR005119">
    <property type="entry name" value="LysR_subst-bd"/>
</dbReference>
<dbReference type="Gene3D" id="3.40.190.290">
    <property type="match status" value="1"/>
</dbReference>
<evidence type="ECO:0000259" key="5">
    <source>
        <dbReference type="PROSITE" id="PS50931"/>
    </source>
</evidence>
<protein>
    <submittedName>
        <fullName evidence="6">LysR family transcriptional regulator</fullName>
    </submittedName>
</protein>